<feature type="compositionally biased region" description="Polar residues" evidence="1">
    <location>
        <begin position="73"/>
        <end position="90"/>
    </location>
</feature>
<proteinExistence type="predicted"/>
<dbReference type="AlphaFoldDB" id="A0AAV7RIP7"/>
<comment type="caution">
    <text evidence="2">The sequence shown here is derived from an EMBL/GenBank/DDBJ whole genome shotgun (WGS) entry which is preliminary data.</text>
</comment>
<name>A0AAV7RIP7_PLEWA</name>
<evidence type="ECO:0000256" key="1">
    <source>
        <dbReference type="SAM" id="MobiDB-lite"/>
    </source>
</evidence>
<dbReference type="EMBL" id="JANPWB010000009">
    <property type="protein sequence ID" value="KAJ1151502.1"/>
    <property type="molecule type" value="Genomic_DNA"/>
</dbReference>
<keyword evidence="3" id="KW-1185">Reference proteome</keyword>
<dbReference type="Proteomes" id="UP001066276">
    <property type="component" value="Chromosome 5"/>
</dbReference>
<evidence type="ECO:0000313" key="3">
    <source>
        <dbReference type="Proteomes" id="UP001066276"/>
    </source>
</evidence>
<reference evidence="2" key="1">
    <citation type="journal article" date="2022" name="bioRxiv">
        <title>Sequencing and chromosome-scale assembly of the giantPleurodeles waltlgenome.</title>
        <authorList>
            <person name="Brown T."/>
            <person name="Elewa A."/>
            <person name="Iarovenko S."/>
            <person name="Subramanian E."/>
            <person name="Araus A.J."/>
            <person name="Petzold A."/>
            <person name="Susuki M."/>
            <person name="Suzuki K.-i.T."/>
            <person name="Hayashi T."/>
            <person name="Toyoda A."/>
            <person name="Oliveira C."/>
            <person name="Osipova E."/>
            <person name="Leigh N.D."/>
            <person name="Simon A."/>
            <person name="Yun M.H."/>
        </authorList>
    </citation>
    <scope>NUCLEOTIDE SEQUENCE</scope>
    <source>
        <strain evidence="2">20211129_DDA</strain>
        <tissue evidence="2">Liver</tissue>
    </source>
</reference>
<protein>
    <submittedName>
        <fullName evidence="2">Uncharacterized protein</fullName>
    </submittedName>
</protein>
<organism evidence="2 3">
    <name type="scientific">Pleurodeles waltl</name>
    <name type="common">Iberian ribbed newt</name>
    <dbReference type="NCBI Taxonomy" id="8319"/>
    <lineage>
        <taxon>Eukaryota</taxon>
        <taxon>Metazoa</taxon>
        <taxon>Chordata</taxon>
        <taxon>Craniata</taxon>
        <taxon>Vertebrata</taxon>
        <taxon>Euteleostomi</taxon>
        <taxon>Amphibia</taxon>
        <taxon>Batrachia</taxon>
        <taxon>Caudata</taxon>
        <taxon>Salamandroidea</taxon>
        <taxon>Salamandridae</taxon>
        <taxon>Pleurodelinae</taxon>
        <taxon>Pleurodeles</taxon>
    </lineage>
</organism>
<gene>
    <name evidence="2" type="ORF">NDU88_004282</name>
</gene>
<accession>A0AAV7RIP7</accession>
<evidence type="ECO:0000313" key="2">
    <source>
        <dbReference type="EMBL" id="KAJ1151502.1"/>
    </source>
</evidence>
<sequence>MPIRRKVQGRTTTRPLTVYLALRQGCQYPYKQGRDSSPGPRGKRRSLLWPPRFQALLSAARPQPGRRPCRHPPNTSAILQVGSAGTSGSQPLRLCSCPVRSAGPADPRLRAAQTPPTLRPPPRGLQAQLRSDRPTPCDRTPGGSTSAAPGPRPHGCHPGRPSRGSVHSTPHDPKHRPVRCGSQNGRPGRAGPHQGFTSSKAPLTISTAVGGPVLYLIRVKGPPSRRYQQDCCLPARSFGVKRPPF</sequence>
<feature type="region of interest" description="Disordered" evidence="1">
    <location>
        <begin position="60"/>
        <end position="201"/>
    </location>
</feature>